<dbReference type="Proteomes" id="UP000887013">
    <property type="component" value="Unassembled WGS sequence"/>
</dbReference>
<organism evidence="1 2">
    <name type="scientific">Nephila pilipes</name>
    <name type="common">Giant wood spider</name>
    <name type="synonym">Nephila maculata</name>
    <dbReference type="NCBI Taxonomy" id="299642"/>
    <lineage>
        <taxon>Eukaryota</taxon>
        <taxon>Metazoa</taxon>
        <taxon>Ecdysozoa</taxon>
        <taxon>Arthropoda</taxon>
        <taxon>Chelicerata</taxon>
        <taxon>Arachnida</taxon>
        <taxon>Araneae</taxon>
        <taxon>Araneomorphae</taxon>
        <taxon>Entelegynae</taxon>
        <taxon>Araneoidea</taxon>
        <taxon>Nephilidae</taxon>
        <taxon>Nephila</taxon>
    </lineage>
</organism>
<evidence type="ECO:0000313" key="1">
    <source>
        <dbReference type="EMBL" id="GFS79991.1"/>
    </source>
</evidence>
<name>A0A8X6T7S0_NEPPI</name>
<dbReference type="EMBL" id="BMAW01097518">
    <property type="protein sequence ID" value="GFS79991.1"/>
    <property type="molecule type" value="Genomic_DNA"/>
</dbReference>
<sequence length="67" mass="7919">MKLWNTLKSLHKKRAFILKKLEIQLLLPIHFNGWSYKCEHGMDRSIVVNNGVHEVSTRVMYRAVLLL</sequence>
<accession>A0A8X6T7S0</accession>
<dbReference type="OrthoDB" id="332863at2759"/>
<evidence type="ECO:0000313" key="2">
    <source>
        <dbReference type="Proteomes" id="UP000887013"/>
    </source>
</evidence>
<keyword evidence="2" id="KW-1185">Reference proteome</keyword>
<gene>
    <name evidence="1" type="ORF">NPIL_160471</name>
</gene>
<dbReference type="AlphaFoldDB" id="A0A8X6T7S0"/>
<proteinExistence type="predicted"/>
<protein>
    <submittedName>
        <fullName evidence="1">Uncharacterized protein</fullName>
    </submittedName>
</protein>
<comment type="caution">
    <text evidence="1">The sequence shown here is derived from an EMBL/GenBank/DDBJ whole genome shotgun (WGS) entry which is preliminary data.</text>
</comment>
<reference evidence="1" key="1">
    <citation type="submission" date="2020-08" db="EMBL/GenBank/DDBJ databases">
        <title>Multicomponent nature underlies the extraordinary mechanical properties of spider dragline silk.</title>
        <authorList>
            <person name="Kono N."/>
            <person name="Nakamura H."/>
            <person name="Mori M."/>
            <person name="Yoshida Y."/>
            <person name="Ohtoshi R."/>
            <person name="Malay A.D."/>
            <person name="Moran D.A.P."/>
            <person name="Tomita M."/>
            <person name="Numata K."/>
            <person name="Arakawa K."/>
        </authorList>
    </citation>
    <scope>NUCLEOTIDE SEQUENCE</scope>
</reference>